<dbReference type="InterPro" id="IPR017930">
    <property type="entry name" value="Myb_dom"/>
</dbReference>
<feature type="compositionally biased region" description="Low complexity" evidence="7">
    <location>
        <begin position="218"/>
        <end position="229"/>
    </location>
</feature>
<keyword evidence="6" id="KW-0539">Nucleus</keyword>
<sequence>MGRAPCCDKANVKRGPWSPEEDEILKSYIQQHGTGGNWIALPSKAGLKRCGKSCRLRWLNYLRPDIKHGAFTEEEDRVIFSLYYEIGSRWSIIAAKLHGRTDNDVKNHWNTKLKKLIMLKDQADAYPEFLRSTKPAHSSFSGSADHESYSFVRFPSLKTETHQESLPPMPNLPPGVSGYDGSSLAFMHHDPAGFTVPAPLLSMPTYHASKATAIPPNSSESELSGGSSSTMNAGTVSWPDGGGSGVEDGGLLNDILIYGGEGMNNGCRHMFQSTFESGNQKCSSSEDLGNGAAPTFSAMLSDYIYELKPQGVFQNQNGLIDQY</sequence>
<evidence type="ECO:0000256" key="7">
    <source>
        <dbReference type="SAM" id="MobiDB-lite"/>
    </source>
</evidence>
<feature type="domain" description="Myb-like" evidence="8">
    <location>
        <begin position="9"/>
        <end position="62"/>
    </location>
</feature>
<accession>A0A7N0T5K6</accession>
<dbReference type="InterPro" id="IPR001005">
    <property type="entry name" value="SANT/Myb"/>
</dbReference>
<dbReference type="PANTHER" id="PTHR48000">
    <property type="entry name" value="OS09G0431300 PROTEIN"/>
    <property type="match status" value="1"/>
</dbReference>
<keyword evidence="3" id="KW-0805">Transcription regulation</keyword>
<dbReference type="SMART" id="SM00717">
    <property type="entry name" value="SANT"/>
    <property type="match status" value="2"/>
</dbReference>
<evidence type="ECO:0000256" key="4">
    <source>
        <dbReference type="ARBA" id="ARBA00023125"/>
    </source>
</evidence>
<feature type="domain" description="HTH myb-type" evidence="9">
    <location>
        <begin position="63"/>
        <end position="117"/>
    </location>
</feature>
<dbReference type="GO" id="GO:0003677">
    <property type="term" value="F:DNA binding"/>
    <property type="evidence" value="ECO:0007669"/>
    <property type="project" value="UniProtKB-KW"/>
</dbReference>
<dbReference type="Proteomes" id="UP000594263">
    <property type="component" value="Unplaced"/>
</dbReference>
<dbReference type="Gene3D" id="1.10.10.60">
    <property type="entry name" value="Homeodomain-like"/>
    <property type="match status" value="2"/>
</dbReference>
<dbReference type="EnsemblPlants" id="Kaladp0024s0003.1.v1.1">
    <property type="protein sequence ID" value="Kaladp0024s0003.1.v1.1"/>
    <property type="gene ID" value="Kaladp0024s0003.v1.1"/>
</dbReference>
<keyword evidence="2" id="KW-0677">Repeat</keyword>
<proteinExistence type="predicted"/>
<protein>
    <submittedName>
        <fullName evidence="10">Uncharacterized protein</fullName>
    </submittedName>
</protein>
<dbReference type="InterPro" id="IPR009057">
    <property type="entry name" value="Homeodomain-like_sf"/>
</dbReference>
<dbReference type="PROSITE" id="PS51294">
    <property type="entry name" value="HTH_MYB"/>
    <property type="match status" value="2"/>
</dbReference>
<evidence type="ECO:0000256" key="6">
    <source>
        <dbReference type="ARBA" id="ARBA00023242"/>
    </source>
</evidence>
<evidence type="ECO:0000313" key="10">
    <source>
        <dbReference type="EnsemblPlants" id="Kaladp0024s0003.1.v1.1"/>
    </source>
</evidence>
<dbReference type="PANTHER" id="PTHR48000:SF67">
    <property type="entry name" value="MYB-LIKE DNA-BINDING DOMAIN CONTAINING PROTEIN, EXPRESSED"/>
    <property type="match status" value="1"/>
</dbReference>
<keyword evidence="5" id="KW-0804">Transcription</keyword>
<dbReference type="GO" id="GO:0005634">
    <property type="term" value="C:nucleus"/>
    <property type="evidence" value="ECO:0007669"/>
    <property type="project" value="UniProtKB-SubCell"/>
</dbReference>
<evidence type="ECO:0000256" key="3">
    <source>
        <dbReference type="ARBA" id="ARBA00023015"/>
    </source>
</evidence>
<name>A0A7N0T5K6_KALFE</name>
<feature type="region of interest" description="Disordered" evidence="7">
    <location>
        <begin position="211"/>
        <end position="233"/>
    </location>
</feature>
<evidence type="ECO:0000256" key="1">
    <source>
        <dbReference type="ARBA" id="ARBA00004123"/>
    </source>
</evidence>
<evidence type="ECO:0000256" key="5">
    <source>
        <dbReference type="ARBA" id="ARBA00023163"/>
    </source>
</evidence>
<dbReference type="PROSITE" id="PS50090">
    <property type="entry name" value="MYB_LIKE"/>
    <property type="match status" value="2"/>
</dbReference>
<feature type="domain" description="HTH myb-type" evidence="9">
    <location>
        <begin position="9"/>
        <end position="62"/>
    </location>
</feature>
<comment type="subcellular location">
    <subcellularLocation>
        <location evidence="1">Nucleus</location>
    </subcellularLocation>
</comment>
<reference evidence="10" key="1">
    <citation type="submission" date="2021-01" db="UniProtKB">
        <authorList>
            <consortium name="EnsemblPlants"/>
        </authorList>
    </citation>
    <scope>IDENTIFICATION</scope>
</reference>
<keyword evidence="4" id="KW-0238">DNA-binding</keyword>
<dbReference type="Gramene" id="Kaladp0024s0003.1.v1.1">
    <property type="protein sequence ID" value="Kaladp0024s0003.1.v1.1"/>
    <property type="gene ID" value="Kaladp0024s0003.v1.1"/>
</dbReference>
<feature type="domain" description="Myb-like" evidence="8">
    <location>
        <begin position="63"/>
        <end position="113"/>
    </location>
</feature>
<dbReference type="SUPFAM" id="SSF46689">
    <property type="entry name" value="Homeodomain-like"/>
    <property type="match status" value="1"/>
</dbReference>
<dbReference type="FunFam" id="1.10.10.60:FF:000015">
    <property type="entry name" value="Transcription factor RAX3"/>
    <property type="match status" value="1"/>
</dbReference>
<evidence type="ECO:0000259" key="8">
    <source>
        <dbReference type="PROSITE" id="PS50090"/>
    </source>
</evidence>
<evidence type="ECO:0000256" key="2">
    <source>
        <dbReference type="ARBA" id="ARBA00022737"/>
    </source>
</evidence>
<dbReference type="AlphaFoldDB" id="A0A7N0T5K6"/>
<organism evidence="10 11">
    <name type="scientific">Kalanchoe fedtschenkoi</name>
    <name type="common">Lavender scallops</name>
    <name type="synonym">South American air plant</name>
    <dbReference type="NCBI Taxonomy" id="63787"/>
    <lineage>
        <taxon>Eukaryota</taxon>
        <taxon>Viridiplantae</taxon>
        <taxon>Streptophyta</taxon>
        <taxon>Embryophyta</taxon>
        <taxon>Tracheophyta</taxon>
        <taxon>Spermatophyta</taxon>
        <taxon>Magnoliopsida</taxon>
        <taxon>eudicotyledons</taxon>
        <taxon>Gunneridae</taxon>
        <taxon>Pentapetalae</taxon>
        <taxon>Saxifragales</taxon>
        <taxon>Crassulaceae</taxon>
        <taxon>Kalanchoe</taxon>
    </lineage>
</organism>
<dbReference type="Pfam" id="PF00249">
    <property type="entry name" value="Myb_DNA-binding"/>
    <property type="match status" value="2"/>
</dbReference>
<evidence type="ECO:0000313" key="11">
    <source>
        <dbReference type="Proteomes" id="UP000594263"/>
    </source>
</evidence>
<dbReference type="CDD" id="cd00167">
    <property type="entry name" value="SANT"/>
    <property type="match status" value="2"/>
</dbReference>
<evidence type="ECO:0000259" key="9">
    <source>
        <dbReference type="PROSITE" id="PS51294"/>
    </source>
</evidence>
<keyword evidence="11" id="KW-1185">Reference proteome</keyword>